<dbReference type="InterPro" id="IPR036345">
    <property type="entry name" value="ExoRNase_PH_dom2_sf"/>
</dbReference>
<accession>A0A3D8RPT6</accession>
<evidence type="ECO:0000313" key="4">
    <source>
        <dbReference type="EMBL" id="RDW76102.1"/>
    </source>
</evidence>
<dbReference type="InterPro" id="IPR027408">
    <property type="entry name" value="PNPase/RNase_PH_dom_sf"/>
</dbReference>
<dbReference type="GO" id="GO:0034475">
    <property type="term" value="P:U4 snRNA 3'-end processing"/>
    <property type="evidence" value="ECO:0007669"/>
    <property type="project" value="TreeGrafter"/>
</dbReference>
<dbReference type="OrthoDB" id="437922at2759"/>
<evidence type="ECO:0000256" key="1">
    <source>
        <dbReference type="ARBA" id="ARBA00006678"/>
    </source>
</evidence>
<dbReference type="InterPro" id="IPR015847">
    <property type="entry name" value="ExoRNase_PH_dom2"/>
</dbReference>
<name>A0A3D8RPT6_9HELO</name>
<dbReference type="GO" id="GO:0071028">
    <property type="term" value="P:nuclear mRNA surveillance"/>
    <property type="evidence" value="ECO:0007669"/>
    <property type="project" value="TreeGrafter"/>
</dbReference>
<sequence length="255" mass="27248">MPLDTSTYSLALLRLDGRRWNELRRLTAQISTQAAADGSSYLEMGNTKVICTVTGPAEGKRTGGAGTGGGNEAEVRVEIGIAGFSGVDRKRRGRNDKRISEMQTTISNTFASSLFTHLYPHSTININIHILSQDGSLLAACLNASTLALIDAGIPMRNYICACTAGSTSSHSANDEAADPLLDLNNLEEQELPFLTVATVGESDEVAVLVLETRVQMGRLEGMLAVGVDGCKQVREILDGVVRRRGKRILESAAV</sequence>
<comment type="caution">
    <text evidence="4">The sequence shown here is derived from an EMBL/GenBank/DDBJ whole genome shotgun (WGS) entry which is preliminary data.</text>
</comment>
<keyword evidence="5" id="KW-1185">Reference proteome</keyword>
<dbReference type="GO" id="GO:0016075">
    <property type="term" value="P:rRNA catabolic process"/>
    <property type="evidence" value="ECO:0007669"/>
    <property type="project" value="TreeGrafter"/>
</dbReference>
<dbReference type="SUPFAM" id="SSF54211">
    <property type="entry name" value="Ribosomal protein S5 domain 2-like"/>
    <property type="match status" value="1"/>
</dbReference>
<dbReference type="GO" id="GO:0003723">
    <property type="term" value="F:RNA binding"/>
    <property type="evidence" value="ECO:0007669"/>
    <property type="project" value="TreeGrafter"/>
</dbReference>
<dbReference type="InterPro" id="IPR001247">
    <property type="entry name" value="ExoRNase_PH_dom1"/>
</dbReference>
<organism evidence="4 5">
    <name type="scientific">Coleophoma crateriformis</name>
    <dbReference type="NCBI Taxonomy" id="565419"/>
    <lineage>
        <taxon>Eukaryota</taxon>
        <taxon>Fungi</taxon>
        <taxon>Dikarya</taxon>
        <taxon>Ascomycota</taxon>
        <taxon>Pezizomycotina</taxon>
        <taxon>Leotiomycetes</taxon>
        <taxon>Helotiales</taxon>
        <taxon>Dermateaceae</taxon>
        <taxon>Coleophoma</taxon>
    </lineage>
</organism>
<dbReference type="InterPro" id="IPR050080">
    <property type="entry name" value="RNase_PH"/>
</dbReference>
<dbReference type="PANTHER" id="PTHR11953:SF0">
    <property type="entry name" value="EXOSOME COMPLEX COMPONENT RRP41"/>
    <property type="match status" value="1"/>
</dbReference>
<dbReference type="EMBL" id="PDLN01000009">
    <property type="protein sequence ID" value="RDW76102.1"/>
    <property type="molecule type" value="Genomic_DNA"/>
</dbReference>
<gene>
    <name evidence="4" type="ORF">BP5796_06923</name>
</gene>
<dbReference type="InterPro" id="IPR020568">
    <property type="entry name" value="Ribosomal_Su5_D2-typ_SF"/>
</dbReference>
<proteinExistence type="inferred from homology"/>
<dbReference type="SUPFAM" id="SSF55666">
    <property type="entry name" value="Ribonuclease PH domain 2-like"/>
    <property type="match status" value="1"/>
</dbReference>
<dbReference type="Gene3D" id="3.30.230.70">
    <property type="entry name" value="GHMP Kinase, N-terminal domain"/>
    <property type="match status" value="1"/>
</dbReference>
<dbReference type="GO" id="GO:0000176">
    <property type="term" value="C:nuclear exosome (RNase complex)"/>
    <property type="evidence" value="ECO:0007669"/>
    <property type="project" value="UniProtKB-ARBA"/>
</dbReference>
<protein>
    <submittedName>
        <fullName evidence="4">Uncharacterized protein</fullName>
    </submittedName>
</protein>
<evidence type="ECO:0000313" key="5">
    <source>
        <dbReference type="Proteomes" id="UP000256328"/>
    </source>
</evidence>
<evidence type="ECO:0000259" key="2">
    <source>
        <dbReference type="Pfam" id="PF01138"/>
    </source>
</evidence>
<dbReference type="PANTHER" id="PTHR11953">
    <property type="entry name" value="EXOSOME COMPLEX COMPONENT"/>
    <property type="match status" value="1"/>
</dbReference>
<comment type="similarity">
    <text evidence="1">Belongs to the RNase PH family.</text>
</comment>
<dbReference type="Pfam" id="PF01138">
    <property type="entry name" value="RNase_PH"/>
    <property type="match status" value="1"/>
</dbReference>
<dbReference type="Pfam" id="PF03725">
    <property type="entry name" value="RNase_PH_C"/>
    <property type="match status" value="1"/>
</dbReference>
<reference evidence="4 5" key="1">
    <citation type="journal article" date="2018" name="IMA Fungus">
        <title>IMA Genome-F 9: Draft genome sequence of Annulohypoxylon stygium, Aspergillus mulundensis, Berkeleyomyces basicola (syn. Thielaviopsis basicola), Ceratocystis smalleyi, two Cercospora beticola strains, Coleophoma cylindrospora, Fusarium fracticaudum, Phialophora cf. hyalina, and Morchella septimelata.</title>
        <authorList>
            <person name="Wingfield B.D."/>
            <person name="Bills G.F."/>
            <person name="Dong Y."/>
            <person name="Huang W."/>
            <person name="Nel W.J."/>
            <person name="Swalarsk-Parry B.S."/>
            <person name="Vaghefi N."/>
            <person name="Wilken P.M."/>
            <person name="An Z."/>
            <person name="de Beer Z.W."/>
            <person name="De Vos L."/>
            <person name="Chen L."/>
            <person name="Duong T.A."/>
            <person name="Gao Y."/>
            <person name="Hammerbacher A."/>
            <person name="Kikkert J.R."/>
            <person name="Li Y."/>
            <person name="Li H."/>
            <person name="Li K."/>
            <person name="Li Q."/>
            <person name="Liu X."/>
            <person name="Ma X."/>
            <person name="Naidoo K."/>
            <person name="Pethybridge S.J."/>
            <person name="Sun J."/>
            <person name="Steenkamp E.T."/>
            <person name="van der Nest M.A."/>
            <person name="van Wyk S."/>
            <person name="Wingfield M.J."/>
            <person name="Xiong C."/>
            <person name="Yue Q."/>
            <person name="Zhang X."/>
        </authorList>
    </citation>
    <scope>NUCLEOTIDE SEQUENCE [LARGE SCALE GENOMIC DNA]</scope>
    <source>
        <strain evidence="4 5">BP5796</strain>
    </source>
</reference>
<dbReference type="GO" id="GO:0005730">
    <property type="term" value="C:nucleolus"/>
    <property type="evidence" value="ECO:0007669"/>
    <property type="project" value="TreeGrafter"/>
</dbReference>
<dbReference type="AlphaFoldDB" id="A0A3D8RPT6"/>
<feature type="domain" description="Exoribonuclease phosphorolytic" evidence="2">
    <location>
        <begin position="22"/>
        <end position="155"/>
    </location>
</feature>
<dbReference type="Proteomes" id="UP000256328">
    <property type="component" value="Unassembled WGS sequence"/>
</dbReference>
<dbReference type="CDD" id="cd11370">
    <property type="entry name" value="RNase_PH_RRP41"/>
    <property type="match status" value="1"/>
</dbReference>
<dbReference type="GO" id="GO:0071051">
    <property type="term" value="P:poly(A)-dependent snoRNA 3'-end processing"/>
    <property type="evidence" value="ECO:0007669"/>
    <property type="project" value="TreeGrafter"/>
</dbReference>
<evidence type="ECO:0000259" key="3">
    <source>
        <dbReference type="Pfam" id="PF03725"/>
    </source>
</evidence>
<dbReference type="GO" id="GO:0000177">
    <property type="term" value="C:cytoplasmic exosome (RNase complex)"/>
    <property type="evidence" value="ECO:0007669"/>
    <property type="project" value="TreeGrafter"/>
</dbReference>
<feature type="domain" description="Exoribonuclease phosphorolytic" evidence="3">
    <location>
        <begin position="159"/>
        <end position="229"/>
    </location>
</feature>
<dbReference type="FunFam" id="3.30.230.70:FF:000024">
    <property type="entry name" value="Similar to exosome complex exonuclease RRP41"/>
    <property type="match status" value="1"/>
</dbReference>